<evidence type="ECO:0000259" key="4">
    <source>
        <dbReference type="PROSITE" id="PS51891"/>
    </source>
</evidence>
<proteinExistence type="inferred from homology"/>
<dbReference type="InterPro" id="IPR006913">
    <property type="entry name" value="CENP-V/GFA"/>
</dbReference>
<dbReference type="PROSITE" id="PS51891">
    <property type="entry name" value="CENP_V_GFA"/>
    <property type="match status" value="1"/>
</dbReference>
<evidence type="ECO:0000256" key="3">
    <source>
        <dbReference type="ARBA" id="ARBA00022833"/>
    </source>
</evidence>
<evidence type="ECO:0000256" key="2">
    <source>
        <dbReference type="ARBA" id="ARBA00022723"/>
    </source>
</evidence>
<evidence type="ECO:0000313" key="5">
    <source>
        <dbReference type="EMBL" id="KAK5584012.1"/>
    </source>
</evidence>
<name>A0AAN7U896_9MYCE</name>
<dbReference type="InterPro" id="IPR052355">
    <property type="entry name" value="CENP-V-like"/>
</dbReference>
<gene>
    <name evidence="5" type="ORF">RB653_005619</name>
</gene>
<evidence type="ECO:0000313" key="6">
    <source>
        <dbReference type="Proteomes" id="UP001344447"/>
    </source>
</evidence>
<protein>
    <recommendedName>
        <fullName evidence="4">CENP-V/GFA domain-containing protein</fullName>
    </recommendedName>
</protein>
<dbReference type="Gene3D" id="2.170.150.70">
    <property type="match status" value="1"/>
</dbReference>
<comment type="caution">
    <text evidence="5">The sequence shown here is derived from an EMBL/GenBank/DDBJ whole genome shotgun (WGS) entry which is preliminary data.</text>
</comment>
<keyword evidence="6" id="KW-1185">Reference proteome</keyword>
<evidence type="ECO:0000256" key="1">
    <source>
        <dbReference type="ARBA" id="ARBA00005495"/>
    </source>
</evidence>
<dbReference type="GO" id="GO:0016846">
    <property type="term" value="F:carbon-sulfur lyase activity"/>
    <property type="evidence" value="ECO:0007669"/>
    <property type="project" value="InterPro"/>
</dbReference>
<dbReference type="InterPro" id="IPR011057">
    <property type="entry name" value="Mss4-like_sf"/>
</dbReference>
<accession>A0AAN7U896</accession>
<feature type="domain" description="CENP-V/GFA" evidence="4">
    <location>
        <begin position="10"/>
        <end position="134"/>
    </location>
</feature>
<dbReference type="AlphaFoldDB" id="A0AAN7U896"/>
<comment type="similarity">
    <text evidence="1">Belongs to the Gfa family.</text>
</comment>
<sequence length="143" mass="16413">MEINENTKEFFGSCHCGNVRFHCKLETELLNTETLRCNCSYCLKVRFWEIIVCPKDFKLLKGENDQGNYLNGSKVNDNYFCKGCGVNTYSLIKMEGVPNAPFYAVNVTTIEGITHEQLSKLKITFLDGATDNWQNEPKYHSHI</sequence>
<dbReference type="PANTHER" id="PTHR28620:SF11">
    <property type="entry name" value="GLUTATHIONE-DEPENDENT FORMALDEHYDE-ACTIVATING, GFA FAMILY PROTEIN"/>
    <property type="match status" value="1"/>
</dbReference>
<dbReference type="Pfam" id="PF04828">
    <property type="entry name" value="GFA"/>
    <property type="match status" value="1"/>
</dbReference>
<organism evidence="5 6">
    <name type="scientific">Dictyostelium firmibasis</name>
    <dbReference type="NCBI Taxonomy" id="79012"/>
    <lineage>
        <taxon>Eukaryota</taxon>
        <taxon>Amoebozoa</taxon>
        <taxon>Evosea</taxon>
        <taxon>Eumycetozoa</taxon>
        <taxon>Dictyostelia</taxon>
        <taxon>Dictyosteliales</taxon>
        <taxon>Dictyosteliaceae</taxon>
        <taxon>Dictyostelium</taxon>
    </lineage>
</organism>
<dbReference type="GO" id="GO:0046872">
    <property type="term" value="F:metal ion binding"/>
    <property type="evidence" value="ECO:0007669"/>
    <property type="project" value="UniProtKB-KW"/>
</dbReference>
<dbReference type="Proteomes" id="UP001344447">
    <property type="component" value="Unassembled WGS sequence"/>
</dbReference>
<dbReference type="SUPFAM" id="SSF51316">
    <property type="entry name" value="Mss4-like"/>
    <property type="match status" value="1"/>
</dbReference>
<reference evidence="5 6" key="1">
    <citation type="submission" date="2023-11" db="EMBL/GenBank/DDBJ databases">
        <title>Dfirmibasis_genome.</title>
        <authorList>
            <person name="Edelbroek B."/>
            <person name="Kjellin J."/>
            <person name="Jerlstrom-Hultqvist J."/>
            <person name="Soderbom F."/>
        </authorList>
    </citation>
    <scope>NUCLEOTIDE SEQUENCE [LARGE SCALE GENOMIC DNA]</scope>
    <source>
        <strain evidence="5 6">TNS-C-14</strain>
    </source>
</reference>
<dbReference type="EMBL" id="JAVFKY010000001">
    <property type="protein sequence ID" value="KAK5584012.1"/>
    <property type="molecule type" value="Genomic_DNA"/>
</dbReference>
<keyword evidence="3" id="KW-0862">Zinc</keyword>
<dbReference type="PANTHER" id="PTHR28620">
    <property type="entry name" value="CENTROMERE PROTEIN V"/>
    <property type="match status" value="1"/>
</dbReference>
<keyword evidence="2" id="KW-0479">Metal-binding</keyword>